<sequence length="96" mass="10795">MSEVSAIAISVAKPGCEEKLAEALQGLLAPTHKENGMLQYDMFCDTQEPGCFVFIERWENEETFNAHCNSPHVAAYLEKTDGWVESNKIYVLRKGK</sequence>
<dbReference type="EMBL" id="FNKX01000004">
    <property type="protein sequence ID" value="SDR61342.1"/>
    <property type="molecule type" value="Genomic_DNA"/>
</dbReference>
<dbReference type="PANTHER" id="PTHR33336">
    <property type="entry name" value="QUINOL MONOOXYGENASE YGIN-RELATED"/>
    <property type="match status" value="1"/>
</dbReference>
<dbReference type="SUPFAM" id="SSF54909">
    <property type="entry name" value="Dimeric alpha+beta barrel"/>
    <property type="match status" value="1"/>
</dbReference>
<proteinExistence type="predicted"/>
<protein>
    <submittedName>
        <fullName evidence="2">Quinol monooxygenase YgiN</fullName>
    </submittedName>
</protein>
<dbReference type="Gene3D" id="3.30.70.100">
    <property type="match status" value="1"/>
</dbReference>
<evidence type="ECO:0000313" key="2">
    <source>
        <dbReference type="EMBL" id="SDR61342.1"/>
    </source>
</evidence>
<dbReference type="GO" id="GO:0004497">
    <property type="term" value="F:monooxygenase activity"/>
    <property type="evidence" value="ECO:0007669"/>
    <property type="project" value="UniProtKB-KW"/>
</dbReference>
<keyword evidence="3" id="KW-1185">Reference proteome</keyword>
<accession>A0A1H1KGY3</accession>
<dbReference type="InterPro" id="IPR011008">
    <property type="entry name" value="Dimeric_a/b-barrel"/>
</dbReference>
<evidence type="ECO:0000259" key="1">
    <source>
        <dbReference type="PROSITE" id="PS51725"/>
    </source>
</evidence>
<keyword evidence="2" id="KW-0503">Monooxygenase</keyword>
<dbReference type="GO" id="GO:0005829">
    <property type="term" value="C:cytosol"/>
    <property type="evidence" value="ECO:0007669"/>
    <property type="project" value="TreeGrafter"/>
</dbReference>
<organism evidence="2 3">
    <name type="scientific">Paraburkholderia tuberum</name>
    <dbReference type="NCBI Taxonomy" id="157910"/>
    <lineage>
        <taxon>Bacteria</taxon>
        <taxon>Pseudomonadati</taxon>
        <taxon>Pseudomonadota</taxon>
        <taxon>Betaproteobacteria</taxon>
        <taxon>Burkholderiales</taxon>
        <taxon>Burkholderiaceae</taxon>
        <taxon>Paraburkholderia</taxon>
    </lineage>
</organism>
<dbReference type="RefSeq" id="WP_090812235.1">
    <property type="nucleotide sequence ID" value="NZ_FNKX01000004.1"/>
</dbReference>
<evidence type="ECO:0000313" key="3">
    <source>
        <dbReference type="Proteomes" id="UP000199365"/>
    </source>
</evidence>
<feature type="domain" description="ABM" evidence="1">
    <location>
        <begin position="4"/>
        <end position="92"/>
    </location>
</feature>
<dbReference type="PANTHER" id="PTHR33336:SF3">
    <property type="entry name" value="ABM DOMAIN-CONTAINING PROTEIN"/>
    <property type="match status" value="1"/>
</dbReference>
<dbReference type="InterPro" id="IPR050744">
    <property type="entry name" value="AI-2_Isomerase_LsrG"/>
</dbReference>
<reference evidence="3" key="1">
    <citation type="submission" date="2016-10" db="EMBL/GenBank/DDBJ databases">
        <authorList>
            <person name="Varghese N."/>
            <person name="Submissions S."/>
        </authorList>
    </citation>
    <scope>NUCLEOTIDE SEQUENCE [LARGE SCALE GENOMIC DNA]</scope>
    <source>
        <strain evidence="3">DUS833</strain>
    </source>
</reference>
<gene>
    <name evidence="2" type="ORF">SAMN05445850_7697</name>
</gene>
<dbReference type="AlphaFoldDB" id="A0A1H1KGY3"/>
<dbReference type="Proteomes" id="UP000199365">
    <property type="component" value="Unassembled WGS sequence"/>
</dbReference>
<dbReference type="PROSITE" id="PS51725">
    <property type="entry name" value="ABM"/>
    <property type="match status" value="1"/>
</dbReference>
<dbReference type="Pfam" id="PF03992">
    <property type="entry name" value="ABM"/>
    <property type="match status" value="1"/>
</dbReference>
<dbReference type="STRING" id="157910.SAMN05445850_7697"/>
<name>A0A1H1KGY3_9BURK</name>
<keyword evidence="2" id="KW-0560">Oxidoreductase</keyword>
<dbReference type="InterPro" id="IPR007138">
    <property type="entry name" value="ABM_dom"/>
</dbReference>